<evidence type="ECO:0000256" key="1">
    <source>
        <dbReference type="SAM" id="Phobius"/>
    </source>
</evidence>
<protein>
    <submittedName>
        <fullName evidence="2">Uncharacterized protein</fullName>
    </submittedName>
</protein>
<dbReference type="InterPro" id="IPR046536">
    <property type="entry name" value="DUF6601"/>
</dbReference>
<keyword evidence="1" id="KW-0812">Transmembrane</keyword>
<dbReference type="Pfam" id="PF20246">
    <property type="entry name" value="DUF6601"/>
    <property type="match status" value="1"/>
</dbReference>
<comment type="caution">
    <text evidence="2">The sequence shown here is derived from an EMBL/GenBank/DDBJ whole genome shotgun (WGS) entry which is preliminary data.</text>
</comment>
<gene>
    <name evidence="2" type="ORF">EDD36DRAFT_444578</name>
</gene>
<reference evidence="2" key="1">
    <citation type="journal article" date="2022" name="bioRxiv">
        <title>Deciphering the potential niche of two novel black yeast fungi from a biological soil crust based on their genomes, phenotypes, and melanin regulation.</title>
        <authorList>
            <consortium name="DOE Joint Genome Institute"/>
            <person name="Carr E.C."/>
            <person name="Barton Q."/>
            <person name="Grambo S."/>
            <person name="Sullivan M."/>
            <person name="Renfro C.M."/>
            <person name="Kuo A."/>
            <person name="Pangilinan J."/>
            <person name="Lipzen A."/>
            <person name="Keymanesh K."/>
            <person name="Savage E."/>
            <person name="Barry K."/>
            <person name="Grigoriev I.V."/>
            <person name="Riekhof W.R."/>
            <person name="Harris S.S."/>
        </authorList>
    </citation>
    <scope>NUCLEOTIDE SEQUENCE</scope>
    <source>
        <strain evidence="2">JF 03-4F</strain>
    </source>
</reference>
<keyword evidence="3" id="KW-1185">Reference proteome</keyword>
<feature type="transmembrane region" description="Helical" evidence="1">
    <location>
        <begin position="138"/>
        <end position="163"/>
    </location>
</feature>
<keyword evidence="1" id="KW-0472">Membrane</keyword>
<dbReference type="PANTHER" id="PTHR34414:SF1">
    <property type="entry name" value="SUBTILISIN-LIKE SERINE PROTEASE"/>
    <property type="match status" value="1"/>
</dbReference>
<name>A0AAN6DT00_9EURO</name>
<dbReference type="PANTHER" id="PTHR34414">
    <property type="entry name" value="HET DOMAIN-CONTAINING PROTEIN-RELATED"/>
    <property type="match status" value="1"/>
</dbReference>
<feature type="transmembrane region" description="Helical" evidence="1">
    <location>
        <begin position="97"/>
        <end position="118"/>
    </location>
</feature>
<organism evidence="2 3">
    <name type="scientific">Exophiala viscosa</name>
    <dbReference type="NCBI Taxonomy" id="2486360"/>
    <lineage>
        <taxon>Eukaryota</taxon>
        <taxon>Fungi</taxon>
        <taxon>Dikarya</taxon>
        <taxon>Ascomycota</taxon>
        <taxon>Pezizomycotina</taxon>
        <taxon>Eurotiomycetes</taxon>
        <taxon>Chaetothyriomycetidae</taxon>
        <taxon>Chaetothyriales</taxon>
        <taxon>Herpotrichiellaceae</taxon>
        <taxon>Exophiala</taxon>
    </lineage>
</organism>
<sequence length="179" mass="20375">MCILVAYECDFEIARRLNLIPAGLTWSSWLELVQDRLLPLCLDRNPSNFAPRYTYGELRLSRINILYRLLPELKLKYFFRGYHYGSRTYQGFLERNFAWLVAGFAYLALVLTAMQVGLATRQLENNAAFNAASYGFTVFSILVPLFAVGVLAAVSLLLTVYHVRATLSHFHKTTVGVKP</sequence>
<keyword evidence="1" id="KW-1133">Transmembrane helix</keyword>
<evidence type="ECO:0000313" key="3">
    <source>
        <dbReference type="Proteomes" id="UP001203852"/>
    </source>
</evidence>
<evidence type="ECO:0000313" key="2">
    <source>
        <dbReference type="EMBL" id="KAI1610652.1"/>
    </source>
</evidence>
<dbReference type="EMBL" id="MU404358">
    <property type="protein sequence ID" value="KAI1610652.1"/>
    <property type="molecule type" value="Genomic_DNA"/>
</dbReference>
<dbReference type="Proteomes" id="UP001203852">
    <property type="component" value="Unassembled WGS sequence"/>
</dbReference>
<accession>A0AAN6DT00</accession>
<proteinExistence type="predicted"/>
<dbReference type="AlphaFoldDB" id="A0AAN6DT00"/>